<name>A0ABZ2RPF2_9BACT</name>
<dbReference type="Pfam" id="PF13684">
    <property type="entry name" value="FakA-like_C"/>
    <property type="match status" value="1"/>
</dbReference>
<dbReference type="PROSITE" id="PS51480">
    <property type="entry name" value="DHAL"/>
    <property type="match status" value="1"/>
</dbReference>
<reference evidence="2" key="1">
    <citation type="submission" date="2024-03" db="EMBL/GenBank/DDBJ databases">
        <title>Complete genome sequence of Mycoplasma felifaucium Z921 isolated from the trachea of a cheetah.</title>
        <authorList>
            <person name="Spergser J."/>
        </authorList>
    </citation>
    <scope>NUCLEOTIDE SEQUENCE [LARGE SCALE GENOMIC DNA]</scope>
    <source>
        <strain evidence="2">Z921</strain>
    </source>
</reference>
<dbReference type="Pfam" id="PF21645">
    <property type="entry name" value="FakA-like_M"/>
    <property type="match status" value="1"/>
</dbReference>
<dbReference type="PANTHER" id="PTHR33434">
    <property type="entry name" value="DEGV DOMAIN-CONTAINING PROTEIN DR_1986-RELATED"/>
    <property type="match status" value="1"/>
</dbReference>
<dbReference type="Gene3D" id="1.25.40.340">
    <property type="match status" value="1"/>
</dbReference>
<dbReference type="SUPFAM" id="SSF101473">
    <property type="entry name" value="DhaL-like"/>
    <property type="match status" value="1"/>
</dbReference>
<evidence type="ECO:0000313" key="2">
    <source>
        <dbReference type="EMBL" id="WXL28862.1"/>
    </source>
</evidence>
<dbReference type="InterPro" id="IPR048394">
    <property type="entry name" value="FakA-like_M"/>
</dbReference>
<dbReference type="EMBL" id="CP148067">
    <property type="protein sequence ID" value="WXL28862.1"/>
    <property type="molecule type" value="Genomic_DNA"/>
</dbReference>
<evidence type="ECO:0000313" key="3">
    <source>
        <dbReference type="Proteomes" id="UP001477443"/>
    </source>
</evidence>
<evidence type="ECO:0000259" key="1">
    <source>
        <dbReference type="PROSITE" id="PS51480"/>
    </source>
</evidence>
<dbReference type="NCBIfam" id="TIGR03599">
    <property type="entry name" value="YloV"/>
    <property type="match status" value="1"/>
</dbReference>
<dbReference type="InterPro" id="IPR050270">
    <property type="entry name" value="DegV_domain_contain"/>
</dbReference>
<dbReference type="InterPro" id="IPR033470">
    <property type="entry name" value="FakA-like_C"/>
</dbReference>
<dbReference type="SMART" id="SM01121">
    <property type="entry name" value="Dak1_2"/>
    <property type="match status" value="1"/>
</dbReference>
<dbReference type="InterPro" id="IPR004007">
    <property type="entry name" value="DhaL_dom"/>
</dbReference>
<sequence>MIKNKTIDGQLYAQLIISGANNLINNKNRIDALNVFPVPDGDTGTNMSSTVDAAAKALEGYQNKNLGEVASFVSKNMLYGARGNSGVILSQIFKGFALSFENKTEVDVLGLLEGFKKATERAYQSVLKPVEGTILTVIRETTEELEKKINKNTSFEEFFVFAKDFARVACDNTPNKLKILREVGVVDSGGEGLVMFISGMASFVLGNPVSLSTEEQTIDKFISSEEVYTGEFGYCTEFIISLNNPEKFNKEAFQKSLSKKANSLVVVQDAELVKVHGHTIKPGDLLNFGQKYGEFMKIKSENMTLQAEDSRNKNVDLSKTQETSLEPLSKCGVISCNLGTGIINKMNELGCDVIIESGQTQNPSAADIIDAINKCNAENVFILPNNSNIFLTAEQAAQVVSDKKIHIIKTRTQIQGINAMLGFNKDSSPEENEELMNEMVSLVKTGEVTIAVRDTKINGVKIKKDNYLSILDDKIIACKSTYLEAAKYIINKVVNENSELVTIYFGNDASEADASELADYISSKFSCGVEIVNGNQPNYHFLIGLE</sequence>
<proteinExistence type="predicted"/>
<dbReference type="Proteomes" id="UP001477443">
    <property type="component" value="Chromosome"/>
</dbReference>
<dbReference type="InterPro" id="IPR036117">
    <property type="entry name" value="DhaL_dom_sf"/>
</dbReference>
<gene>
    <name evidence="2" type="ORF">WG617_02400</name>
</gene>
<dbReference type="SMART" id="SM01120">
    <property type="entry name" value="Dak2"/>
    <property type="match status" value="1"/>
</dbReference>
<protein>
    <submittedName>
        <fullName evidence="2">DAK2 domain-containing protein</fullName>
    </submittedName>
</protein>
<feature type="domain" description="DhaL" evidence="1">
    <location>
        <begin position="10"/>
        <end position="202"/>
    </location>
</feature>
<dbReference type="InterPro" id="IPR019986">
    <property type="entry name" value="YloV-like"/>
</dbReference>
<organism evidence="2 3">
    <name type="scientific">Mycoplasmopsis felifaucium</name>
    <dbReference type="NCBI Taxonomy" id="35768"/>
    <lineage>
        <taxon>Bacteria</taxon>
        <taxon>Bacillati</taxon>
        <taxon>Mycoplasmatota</taxon>
        <taxon>Mycoplasmoidales</taxon>
        <taxon>Metamycoplasmataceae</taxon>
        <taxon>Mycoplasmopsis</taxon>
    </lineage>
</organism>
<dbReference type="RefSeq" id="WP_338822411.1">
    <property type="nucleotide sequence ID" value="NZ_CP148067.1"/>
</dbReference>
<keyword evidence="3" id="KW-1185">Reference proteome</keyword>
<accession>A0ABZ2RPF2</accession>
<dbReference type="PANTHER" id="PTHR33434:SF4">
    <property type="entry name" value="PHOSPHATASE PROTEIN"/>
    <property type="match status" value="1"/>
</dbReference>
<dbReference type="Pfam" id="PF02734">
    <property type="entry name" value="Dak2"/>
    <property type="match status" value="1"/>
</dbReference>